<proteinExistence type="predicted"/>
<evidence type="ECO:0000313" key="3">
    <source>
        <dbReference type="Proteomes" id="UP000008068"/>
    </source>
</evidence>
<dbReference type="GO" id="GO:0045087">
    <property type="term" value="P:innate immune response"/>
    <property type="evidence" value="ECO:0007669"/>
    <property type="project" value="TreeGrafter"/>
</dbReference>
<dbReference type="InterPro" id="IPR002900">
    <property type="entry name" value="DUF38/FTH_CAE_spp"/>
</dbReference>
<dbReference type="InParanoid" id="G0P297"/>
<dbReference type="InterPro" id="IPR040161">
    <property type="entry name" value="FB224"/>
</dbReference>
<evidence type="ECO:0000259" key="1">
    <source>
        <dbReference type="Pfam" id="PF01827"/>
    </source>
</evidence>
<accession>G0P297</accession>
<dbReference type="HOGENOM" id="CLU_821898_0_0_1"/>
<dbReference type="PANTHER" id="PTHR23015">
    <property type="entry name" value="UNCHARACTERIZED C.ELEGANS PROTEIN"/>
    <property type="match status" value="1"/>
</dbReference>
<protein>
    <recommendedName>
        <fullName evidence="1">DUF38 domain-containing protein</fullName>
    </recommendedName>
</protein>
<feature type="domain" description="DUF38" evidence="1">
    <location>
        <begin position="144"/>
        <end position="266"/>
    </location>
</feature>
<reference evidence="3" key="1">
    <citation type="submission" date="2011-07" db="EMBL/GenBank/DDBJ databases">
        <authorList>
            <consortium name="Caenorhabditis brenneri Sequencing and Analysis Consortium"/>
            <person name="Wilson R.K."/>
        </authorList>
    </citation>
    <scope>NUCLEOTIDE SEQUENCE [LARGE SCALE GENOMIC DNA]</scope>
    <source>
        <strain evidence="3">PB2801</strain>
    </source>
</reference>
<keyword evidence="3" id="KW-1185">Reference proteome</keyword>
<dbReference type="Proteomes" id="UP000008068">
    <property type="component" value="Unassembled WGS sequence"/>
</dbReference>
<sequence>MENFGVADVDFDKFNKYLEILDRTKVRRTSKAFRNFIDSQPLFLNEISFYSGGIDRRIEIRSNSIKTHSIIYTDNEQNTYPIELGWESRLVDREDYQKCAMEHLKLIIKTPKIHSEFFDIETYEFSSNNHSNLNDEIPNESGLFDGLSSVIDPSAKLRIKSIHINSNVLEPIVKFLSHLKPGYLNMISLELEYARGTGLSEMLELEQFKQTKRFTVFEMLFPGSIRDLLHLDSFFVDIDTFSAEDFRTLREVVFKSSTFIHCGLRVKGQFEFDGIRRELDSLVPGTSENTFRHLIPNTDDCFEISINTSGISVSRKKDYHEEDRRQMEMNNRFRRIQM</sequence>
<dbReference type="Pfam" id="PF01827">
    <property type="entry name" value="FTH"/>
    <property type="match status" value="1"/>
</dbReference>
<evidence type="ECO:0000313" key="2">
    <source>
        <dbReference type="EMBL" id="EGT42967.1"/>
    </source>
</evidence>
<dbReference type="PANTHER" id="PTHR23015:SF4">
    <property type="entry name" value="DUF38 DOMAIN-CONTAINING PROTEIN-RELATED"/>
    <property type="match status" value="1"/>
</dbReference>
<organism evidence="3">
    <name type="scientific">Caenorhabditis brenneri</name>
    <name type="common">Nematode worm</name>
    <dbReference type="NCBI Taxonomy" id="135651"/>
    <lineage>
        <taxon>Eukaryota</taxon>
        <taxon>Metazoa</taxon>
        <taxon>Ecdysozoa</taxon>
        <taxon>Nematoda</taxon>
        <taxon>Chromadorea</taxon>
        <taxon>Rhabditida</taxon>
        <taxon>Rhabditina</taxon>
        <taxon>Rhabditomorpha</taxon>
        <taxon>Rhabditoidea</taxon>
        <taxon>Rhabditidae</taxon>
        <taxon>Peloderinae</taxon>
        <taxon>Caenorhabditis</taxon>
    </lineage>
</organism>
<name>G0P297_CAEBE</name>
<dbReference type="AlphaFoldDB" id="G0P297"/>
<dbReference type="EMBL" id="GL380022">
    <property type="protein sequence ID" value="EGT42967.1"/>
    <property type="molecule type" value="Genomic_DNA"/>
</dbReference>
<gene>
    <name evidence="2" type="ORF">CAEBREN_18139</name>
</gene>